<dbReference type="InParanoid" id="B8M6M0"/>
<feature type="region of interest" description="Disordered" evidence="1">
    <location>
        <begin position="138"/>
        <end position="165"/>
    </location>
</feature>
<evidence type="ECO:0000313" key="3">
    <source>
        <dbReference type="Proteomes" id="UP000001745"/>
    </source>
</evidence>
<feature type="compositionally biased region" description="Low complexity" evidence="1">
    <location>
        <begin position="74"/>
        <end position="83"/>
    </location>
</feature>
<evidence type="ECO:0000313" key="2">
    <source>
        <dbReference type="EMBL" id="EED19482.1"/>
    </source>
</evidence>
<proteinExistence type="predicted"/>
<protein>
    <recommendedName>
        <fullName evidence="4">DNA-directed RNA polymerase III subunit RPC9</fullName>
    </recommendedName>
</protein>
<dbReference type="InterPro" id="IPR038324">
    <property type="entry name" value="Rpb4/RPC9_sf"/>
</dbReference>
<evidence type="ECO:0008006" key="4">
    <source>
        <dbReference type="Google" id="ProtNLM"/>
    </source>
</evidence>
<dbReference type="PANTHER" id="PTHR15561:SF0">
    <property type="entry name" value="DNA-DIRECTED RNA POLYMERASE III SUBUNIT RPC9"/>
    <property type="match status" value="1"/>
</dbReference>
<name>B8M6M0_TALSN</name>
<dbReference type="OrthoDB" id="1746530at2759"/>
<accession>B8M6M0</accession>
<dbReference type="Gene3D" id="1.20.1250.40">
    <property type="match status" value="1"/>
</dbReference>
<dbReference type="HOGENOM" id="CLU_071855_0_0_1"/>
<dbReference type="eggNOG" id="ENOG502RMXH">
    <property type="taxonomic scope" value="Eukaryota"/>
</dbReference>
<dbReference type="Proteomes" id="UP000001745">
    <property type="component" value="Unassembled WGS sequence"/>
</dbReference>
<organism evidence="2 3">
    <name type="scientific">Talaromyces stipitatus (strain ATCC 10500 / CBS 375.48 / QM 6759 / NRRL 1006)</name>
    <name type="common">Penicillium stipitatum</name>
    <dbReference type="NCBI Taxonomy" id="441959"/>
    <lineage>
        <taxon>Eukaryota</taxon>
        <taxon>Fungi</taxon>
        <taxon>Dikarya</taxon>
        <taxon>Ascomycota</taxon>
        <taxon>Pezizomycotina</taxon>
        <taxon>Eurotiomycetes</taxon>
        <taxon>Eurotiomycetidae</taxon>
        <taxon>Eurotiales</taxon>
        <taxon>Trichocomaceae</taxon>
        <taxon>Talaromyces</taxon>
        <taxon>Talaromyces sect. Talaromyces</taxon>
    </lineage>
</organism>
<evidence type="ECO:0000256" key="1">
    <source>
        <dbReference type="SAM" id="MobiDB-lite"/>
    </source>
</evidence>
<dbReference type="OMA" id="GNWAPSP"/>
<dbReference type="InterPro" id="IPR038846">
    <property type="entry name" value="RPC9"/>
</dbReference>
<gene>
    <name evidence="2" type="ORF">TSTA_027750</name>
</gene>
<dbReference type="VEuPathDB" id="FungiDB:TSTA_027750"/>
<dbReference type="GO" id="GO:0006384">
    <property type="term" value="P:transcription initiation at RNA polymerase III promoter"/>
    <property type="evidence" value="ECO:0007669"/>
    <property type="project" value="InterPro"/>
</dbReference>
<feature type="compositionally biased region" description="Polar residues" evidence="1">
    <location>
        <begin position="84"/>
        <end position="94"/>
    </location>
</feature>
<reference evidence="3" key="1">
    <citation type="journal article" date="2015" name="Genome Announc.">
        <title>Genome sequence of the AIDS-associated pathogen Penicillium marneffei (ATCC18224) and its near taxonomic relative Talaromyces stipitatus (ATCC10500).</title>
        <authorList>
            <person name="Nierman W.C."/>
            <person name="Fedorova-Abrams N.D."/>
            <person name="Andrianopoulos A."/>
        </authorList>
    </citation>
    <scope>NUCLEOTIDE SEQUENCE [LARGE SCALE GENOMIC DNA]</scope>
    <source>
        <strain evidence="3">ATCC 10500 / CBS 375.48 / QM 6759 / NRRL 1006</strain>
    </source>
</reference>
<dbReference type="PANTHER" id="PTHR15561">
    <property type="entry name" value="CALCITONIN GENE-RELATED PEPTIDE-RECEPTOR COMPONENT PROTEIN"/>
    <property type="match status" value="1"/>
</dbReference>
<sequence>MKIVDPQTATLTNIEVLAYLTANPPRKSPEAPPGVRNYIPKPDLRDHCTVVTEIHNYVERISPHLLDYPRYTHDPNTNPTTHTLQQPSTDQQKPYIQPTEPTPLDNALRKVIHELAPYNLTKGEVMMLINLGVGIKKKRKTDDDGDQAMDVNGEQQQAGNGEEDDLFSDTVLINSIVEEMDDRLNEEDMRNIFKIMNDSLGCGL</sequence>
<dbReference type="STRING" id="441959.B8M6M0"/>
<dbReference type="RefSeq" id="XP_002479916.1">
    <property type="nucleotide sequence ID" value="XM_002479871.1"/>
</dbReference>
<dbReference type="GO" id="GO:0005666">
    <property type="term" value="C:RNA polymerase III complex"/>
    <property type="evidence" value="ECO:0007669"/>
    <property type="project" value="InterPro"/>
</dbReference>
<dbReference type="AlphaFoldDB" id="B8M6M0"/>
<dbReference type="EMBL" id="EQ962654">
    <property type="protein sequence ID" value="EED19482.1"/>
    <property type="molecule type" value="Genomic_DNA"/>
</dbReference>
<dbReference type="PhylomeDB" id="B8M6M0"/>
<feature type="region of interest" description="Disordered" evidence="1">
    <location>
        <begin position="67"/>
        <end position="94"/>
    </location>
</feature>
<keyword evidence="3" id="KW-1185">Reference proteome</keyword>
<dbReference type="GeneID" id="8109694"/>